<evidence type="ECO:0000256" key="1">
    <source>
        <dbReference type="ARBA" id="ARBA00004651"/>
    </source>
</evidence>
<evidence type="ECO:0000256" key="2">
    <source>
        <dbReference type="ARBA" id="ARBA00007783"/>
    </source>
</evidence>
<feature type="transmembrane region" description="Helical" evidence="8">
    <location>
        <begin position="170"/>
        <end position="188"/>
    </location>
</feature>
<comment type="caution">
    <text evidence="10">The sequence shown here is derived from an EMBL/GenBank/DDBJ whole genome shotgun (WGS) entry which is preliminary data.</text>
</comment>
<keyword evidence="4" id="KW-1003">Cell membrane</keyword>
<feature type="transmembrane region" description="Helical" evidence="8">
    <location>
        <begin position="225"/>
        <end position="242"/>
    </location>
</feature>
<dbReference type="InterPro" id="IPR047817">
    <property type="entry name" value="ABC2_TM_bact-type"/>
</dbReference>
<reference evidence="12 13" key="1">
    <citation type="journal article" date="2019" name="Nat. Med.">
        <title>A library of human gut bacterial isolates paired with longitudinal multiomics data enables mechanistic microbiome research.</title>
        <authorList>
            <person name="Poyet M."/>
            <person name="Groussin M."/>
            <person name="Gibbons S.M."/>
            <person name="Avila-Pacheco J."/>
            <person name="Jiang X."/>
            <person name="Kearney S.M."/>
            <person name="Perrotta A.R."/>
            <person name="Berdy B."/>
            <person name="Zhao S."/>
            <person name="Lieberman T.D."/>
            <person name="Swanson P.K."/>
            <person name="Smith M."/>
            <person name="Roesemann S."/>
            <person name="Alexander J.E."/>
            <person name="Rich S.A."/>
            <person name="Livny J."/>
            <person name="Vlamakis H."/>
            <person name="Clish C."/>
            <person name="Bullock K."/>
            <person name="Deik A."/>
            <person name="Scott J."/>
            <person name="Pierce K.A."/>
            <person name="Xavier R.J."/>
            <person name="Alm E.J."/>
        </authorList>
    </citation>
    <scope>NUCLEOTIDE SEQUENCE [LARGE SCALE GENOMIC DNA]</scope>
    <source>
        <strain evidence="10 13">BIOML-A13</strain>
        <strain evidence="11 12">BIOML-A3</strain>
    </source>
</reference>
<keyword evidence="3" id="KW-0813">Transport</keyword>
<feature type="transmembrane region" description="Helical" evidence="8">
    <location>
        <begin position="308"/>
        <end position="329"/>
    </location>
</feature>
<dbReference type="EMBL" id="WNBM01000004">
    <property type="protein sequence ID" value="MTT76101.1"/>
    <property type="molecule type" value="Genomic_DNA"/>
</dbReference>
<keyword evidence="12" id="KW-1185">Reference proteome</keyword>
<keyword evidence="6 8" id="KW-1133">Transmembrane helix</keyword>
<protein>
    <submittedName>
        <fullName evidence="10">ABC transporter permease subunit</fullName>
    </submittedName>
</protein>
<accession>A0A7X2XG20</accession>
<dbReference type="Proteomes" id="UP000484547">
    <property type="component" value="Unassembled WGS sequence"/>
</dbReference>
<evidence type="ECO:0000256" key="8">
    <source>
        <dbReference type="SAM" id="Phobius"/>
    </source>
</evidence>
<comment type="subcellular location">
    <subcellularLocation>
        <location evidence="1">Cell membrane</location>
        <topology evidence="1">Multi-pass membrane protein</topology>
    </subcellularLocation>
</comment>
<dbReference type="InterPro" id="IPR013525">
    <property type="entry name" value="ABC2_TM"/>
</dbReference>
<gene>
    <name evidence="10" type="ORF">GMD11_07480</name>
    <name evidence="11" type="ORF">GMD18_07135</name>
</gene>
<feature type="domain" description="ABC transmembrane type-2" evidence="9">
    <location>
        <begin position="129"/>
        <end position="363"/>
    </location>
</feature>
<evidence type="ECO:0000256" key="7">
    <source>
        <dbReference type="ARBA" id="ARBA00023136"/>
    </source>
</evidence>
<name>A0A7X2XG20_9FIRM</name>
<evidence type="ECO:0000259" key="9">
    <source>
        <dbReference type="PROSITE" id="PS51012"/>
    </source>
</evidence>
<dbReference type="PANTHER" id="PTHR30294:SF44">
    <property type="entry name" value="MULTIDRUG ABC TRANSPORTER PERMEASE YBHR-RELATED"/>
    <property type="match status" value="1"/>
</dbReference>
<feature type="transmembrane region" description="Helical" evidence="8">
    <location>
        <begin position="336"/>
        <end position="360"/>
    </location>
</feature>
<feature type="transmembrane region" description="Helical" evidence="8">
    <location>
        <begin position="21"/>
        <end position="41"/>
    </location>
</feature>
<keyword evidence="5 8" id="KW-0812">Transmembrane</keyword>
<dbReference type="GO" id="GO:0005886">
    <property type="term" value="C:plasma membrane"/>
    <property type="evidence" value="ECO:0007669"/>
    <property type="project" value="UniProtKB-SubCell"/>
</dbReference>
<evidence type="ECO:0000256" key="3">
    <source>
        <dbReference type="ARBA" id="ARBA00022448"/>
    </source>
</evidence>
<comment type="similarity">
    <text evidence="2">Belongs to the ABC-2 integral membrane protein family.</text>
</comment>
<evidence type="ECO:0000313" key="13">
    <source>
        <dbReference type="Proteomes" id="UP000484547"/>
    </source>
</evidence>
<keyword evidence="7 8" id="KW-0472">Membrane</keyword>
<dbReference type="Gene3D" id="3.40.1710.10">
    <property type="entry name" value="abc type-2 transporter like domain"/>
    <property type="match status" value="1"/>
</dbReference>
<sequence length="365" mass="40592">MTTRLLTLIIKEFKAIWKDPRSRMIVTIMPIIQLIVFANAVTMEVKNIDMLVLDNSRSYYSRELISHFANSPWFNSVAVVDTPEQLKQSIDIQKASLAMEIPPDFAVSIKNKTGASVQLITDGRQTNSASIIGSYATQIIQSYAKELSGSEPRLEIVTRNWFNVNLDYKYYSLVSLMAMLSMVIVLLLTSLSIAREKEVGTFDQLIVSPLSSTEILIGKAVPAQLLAWLLTMVMLAISVHFFDFPLVGSLAVFLAADFVALLALVGVGLFISSLCRTQQQAILGVFTFQMPAVLLSGFISPIDNMPVILQYLTYLNPLRFFLVIAKGVLLKNMDMYHVLINLIPLALIAVLTLSIAGWTFKSKLE</sequence>
<evidence type="ECO:0000256" key="6">
    <source>
        <dbReference type="ARBA" id="ARBA00022989"/>
    </source>
</evidence>
<dbReference type="Pfam" id="PF12698">
    <property type="entry name" value="ABC2_membrane_3"/>
    <property type="match status" value="1"/>
</dbReference>
<proteinExistence type="inferred from homology"/>
<feature type="transmembrane region" description="Helical" evidence="8">
    <location>
        <begin position="283"/>
        <end position="302"/>
    </location>
</feature>
<evidence type="ECO:0000256" key="4">
    <source>
        <dbReference type="ARBA" id="ARBA00022475"/>
    </source>
</evidence>
<evidence type="ECO:0000313" key="11">
    <source>
        <dbReference type="EMBL" id="MTU04165.1"/>
    </source>
</evidence>
<organism evidence="10 13">
    <name type="scientific">Phascolarctobacterium faecium</name>
    <dbReference type="NCBI Taxonomy" id="33025"/>
    <lineage>
        <taxon>Bacteria</taxon>
        <taxon>Bacillati</taxon>
        <taxon>Bacillota</taxon>
        <taxon>Negativicutes</taxon>
        <taxon>Acidaminococcales</taxon>
        <taxon>Acidaminococcaceae</taxon>
        <taxon>Phascolarctobacterium</taxon>
    </lineage>
</organism>
<dbReference type="GO" id="GO:0140359">
    <property type="term" value="F:ABC-type transporter activity"/>
    <property type="evidence" value="ECO:0007669"/>
    <property type="project" value="InterPro"/>
</dbReference>
<dbReference type="OrthoDB" id="9776218at2"/>
<dbReference type="RefSeq" id="WP_155164050.1">
    <property type="nucleotide sequence ID" value="NZ_WNBG01000004.1"/>
</dbReference>
<dbReference type="PANTHER" id="PTHR30294">
    <property type="entry name" value="MEMBRANE COMPONENT OF ABC TRANSPORTER YHHJ-RELATED"/>
    <property type="match status" value="1"/>
</dbReference>
<feature type="transmembrane region" description="Helical" evidence="8">
    <location>
        <begin position="248"/>
        <end position="271"/>
    </location>
</feature>
<dbReference type="PROSITE" id="PS51012">
    <property type="entry name" value="ABC_TM2"/>
    <property type="match status" value="1"/>
</dbReference>
<evidence type="ECO:0000256" key="5">
    <source>
        <dbReference type="ARBA" id="ARBA00022692"/>
    </source>
</evidence>
<dbReference type="EMBL" id="WNBW01000004">
    <property type="protein sequence ID" value="MTU04165.1"/>
    <property type="molecule type" value="Genomic_DNA"/>
</dbReference>
<dbReference type="AlphaFoldDB" id="A0A7X2XG20"/>
<dbReference type="Proteomes" id="UP000443070">
    <property type="component" value="Unassembled WGS sequence"/>
</dbReference>
<dbReference type="InterPro" id="IPR051449">
    <property type="entry name" value="ABC-2_transporter_component"/>
</dbReference>
<evidence type="ECO:0000313" key="12">
    <source>
        <dbReference type="Proteomes" id="UP000443070"/>
    </source>
</evidence>
<evidence type="ECO:0000313" key="10">
    <source>
        <dbReference type="EMBL" id="MTT76101.1"/>
    </source>
</evidence>